<dbReference type="InterPro" id="IPR050832">
    <property type="entry name" value="Bact_Acetyltransf"/>
</dbReference>
<keyword evidence="1 4" id="KW-0808">Transferase</keyword>
<dbReference type="Gene3D" id="3.40.630.30">
    <property type="match status" value="1"/>
</dbReference>
<protein>
    <submittedName>
        <fullName evidence="4">N-acetyltransferase</fullName>
    </submittedName>
</protein>
<dbReference type="InterPro" id="IPR000182">
    <property type="entry name" value="GNAT_dom"/>
</dbReference>
<dbReference type="OrthoDB" id="7365228at2"/>
<dbReference type="GO" id="GO:0016747">
    <property type="term" value="F:acyltransferase activity, transferring groups other than amino-acyl groups"/>
    <property type="evidence" value="ECO:0007669"/>
    <property type="project" value="InterPro"/>
</dbReference>
<dbReference type="CDD" id="cd04301">
    <property type="entry name" value="NAT_SF"/>
    <property type="match status" value="1"/>
</dbReference>
<gene>
    <name evidence="4" type="ORF">KDAU_30590</name>
</gene>
<dbReference type="SUPFAM" id="SSF55729">
    <property type="entry name" value="Acyl-CoA N-acyltransferases (Nat)"/>
    <property type="match status" value="1"/>
</dbReference>
<organism evidence="4 5">
    <name type="scientific">Dictyobacter aurantiacus</name>
    <dbReference type="NCBI Taxonomy" id="1936993"/>
    <lineage>
        <taxon>Bacteria</taxon>
        <taxon>Bacillati</taxon>
        <taxon>Chloroflexota</taxon>
        <taxon>Ktedonobacteria</taxon>
        <taxon>Ktedonobacterales</taxon>
        <taxon>Dictyobacteraceae</taxon>
        <taxon>Dictyobacter</taxon>
    </lineage>
</organism>
<keyword evidence="5" id="KW-1185">Reference proteome</keyword>
<comment type="caution">
    <text evidence="4">The sequence shown here is derived from an EMBL/GenBank/DDBJ whole genome shotgun (WGS) entry which is preliminary data.</text>
</comment>
<evidence type="ECO:0000256" key="1">
    <source>
        <dbReference type="ARBA" id="ARBA00022679"/>
    </source>
</evidence>
<dbReference type="PANTHER" id="PTHR43877:SF2">
    <property type="entry name" value="AMINOALKYLPHOSPHONATE N-ACETYLTRANSFERASE-RELATED"/>
    <property type="match status" value="1"/>
</dbReference>
<keyword evidence="2" id="KW-0012">Acyltransferase</keyword>
<dbReference type="PANTHER" id="PTHR43877">
    <property type="entry name" value="AMINOALKYLPHOSPHONATE N-ACETYLTRANSFERASE-RELATED-RELATED"/>
    <property type="match status" value="1"/>
</dbReference>
<dbReference type="Pfam" id="PF00583">
    <property type="entry name" value="Acetyltransf_1"/>
    <property type="match status" value="1"/>
</dbReference>
<dbReference type="InterPro" id="IPR016181">
    <property type="entry name" value="Acyl_CoA_acyltransferase"/>
</dbReference>
<dbReference type="PROSITE" id="PS51186">
    <property type="entry name" value="GNAT"/>
    <property type="match status" value="1"/>
</dbReference>
<evidence type="ECO:0000256" key="2">
    <source>
        <dbReference type="ARBA" id="ARBA00023315"/>
    </source>
</evidence>
<proteinExistence type="predicted"/>
<dbReference type="AlphaFoldDB" id="A0A401ZFQ8"/>
<accession>A0A401ZFQ8</accession>
<evidence type="ECO:0000313" key="4">
    <source>
        <dbReference type="EMBL" id="GCE05730.1"/>
    </source>
</evidence>
<dbReference type="Proteomes" id="UP000287224">
    <property type="component" value="Unassembled WGS sequence"/>
</dbReference>
<evidence type="ECO:0000313" key="5">
    <source>
        <dbReference type="Proteomes" id="UP000287224"/>
    </source>
</evidence>
<reference evidence="5" key="1">
    <citation type="submission" date="2018-12" db="EMBL/GenBank/DDBJ databases">
        <title>Tengunoibacter tsumagoiensis gen. nov., sp. nov., Dictyobacter kobayashii sp. nov., D. alpinus sp. nov., and D. joshuensis sp. nov. and description of Dictyobacteraceae fam. nov. within the order Ktedonobacterales isolated from Tengu-no-mugimeshi.</title>
        <authorList>
            <person name="Wang C.M."/>
            <person name="Zheng Y."/>
            <person name="Sakai Y."/>
            <person name="Toyoda A."/>
            <person name="Minakuchi Y."/>
            <person name="Abe K."/>
            <person name="Yokota A."/>
            <person name="Yabe S."/>
        </authorList>
    </citation>
    <scope>NUCLEOTIDE SEQUENCE [LARGE SCALE GENOMIC DNA]</scope>
    <source>
        <strain evidence="5">S-27</strain>
    </source>
</reference>
<dbReference type="RefSeq" id="WP_126596743.1">
    <property type="nucleotide sequence ID" value="NZ_BIFQ01000001.1"/>
</dbReference>
<sequence length="170" mass="18899">MIRAIEEHDRGRLAAFVREHWGAPVLVAHGIVYEVARLPAFVAVEDDEWVGCISYIIKDGDCEIVSLDSLREGRGIGSALIKAVKEVAERAGCRRLWLITTNDNLHALRFYQKRGFALMAIHRGAVDLARHLKPEIPLIGNDGIPLRDEIELEMDLQAGDRAPGEIGRKG</sequence>
<name>A0A401ZFQ8_9CHLR</name>
<feature type="domain" description="N-acetyltransferase" evidence="3">
    <location>
        <begin position="1"/>
        <end position="139"/>
    </location>
</feature>
<evidence type="ECO:0000259" key="3">
    <source>
        <dbReference type="PROSITE" id="PS51186"/>
    </source>
</evidence>
<dbReference type="EMBL" id="BIFQ01000001">
    <property type="protein sequence ID" value="GCE05730.1"/>
    <property type="molecule type" value="Genomic_DNA"/>
</dbReference>